<reference evidence="3" key="1">
    <citation type="journal article" date="2019" name="Curr. Biol.">
        <title>Genome Sequence of Striga asiatica Provides Insight into the Evolution of Plant Parasitism.</title>
        <authorList>
            <person name="Yoshida S."/>
            <person name="Kim S."/>
            <person name="Wafula E.K."/>
            <person name="Tanskanen J."/>
            <person name="Kim Y.M."/>
            <person name="Honaas L."/>
            <person name="Yang Z."/>
            <person name="Spallek T."/>
            <person name="Conn C.E."/>
            <person name="Ichihashi Y."/>
            <person name="Cheong K."/>
            <person name="Cui S."/>
            <person name="Der J.P."/>
            <person name="Gundlach H."/>
            <person name="Jiao Y."/>
            <person name="Hori C."/>
            <person name="Ishida J.K."/>
            <person name="Kasahara H."/>
            <person name="Kiba T."/>
            <person name="Kim M.S."/>
            <person name="Koo N."/>
            <person name="Laohavisit A."/>
            <person name="Lee Y.H."/>
            <person name="Lumba S."/>
            <person name="McCourt P."/>
            <person name="Mortimer J.C."/>
            <person name="Mutuku J.M."/>
            <person name="Nomura T."/>
            <person name="Sasaki-Sekimoto Y."/>
            <person name="Seto Y."/>
            <person name="Wang Y."/>
            <person name="Wakatake T."/>
            <person name="Sakakibara H."/>
            <person name="Demura T."/>
            <person name="Yamaguchi S."/>
            <person name="Yoneyama K."/>
            <person name="Manabe R.I."/>
            <person name="Nelson D.C."/>
            <person name="Schulman A.H."/>
            <person name="Timko M.P."/>
            <person name="dePamphilis C.W."/>
            <person name="Choi D."/>
            <person name="Shirasu K."/>
        </authorList>
    </citation>
    <scope>NUCLEOTIDE SEQUENCE [LARGE SCALE GENOMIC DNA]</scope>
    <source>
        <strain evidence="3">cv. UVA1</strain>
    </source>
</reference>
<evidence type="ECO:0000256" key="1">
    <source>
        <dbReference type="SAM" id="MobiDB-lite"/>
    </source>
</evidence>
<keyword evidence="3" id="KW-1185">Reference proteome</keyword>
<name>A0A5A7Q3V0_STRAF</name>
<proteinExistence type="predicted"/>
<gene>
    <name evidence="2" type="ORF">STAS_16473</name>
</gene>
<comment type="caution">
    <text evidence="2">The sequence shown here is derived from an EMBL/GenBank/DDBJ whole genome shotgun (WGS) entry which is preliminary data.</text>
</comment>
<evidence type="ECO:0000313" key="3">
    <source>
        <dbReference type="Proteomes" id="UP000325081"/>
    </source>
</evidence>
<evidence type="ECO:0000313" key="2">
    <source>
        <dbReference type="EMBL" id="GER39835.1"/>
    </source>
</evidence>
<dbReference type="EMBL" id="BKCP01005761">
    <property type="protein sequence ID" value="GER39835.1"/>
    <property type="molecule type" value="Genomic_DNA"/>
</dbReference>
<dbReference type="AlphaFoldDB" id="A0A5A7Q3V0"/>
<protein>
    <submittedName>
        <fullName evidence="2">Dentin sialoph s in 41 species: Archae-0</fullName>
    </submittedName>
</protein>
<dbReference type="Proteomes" id="UP000325081">
    <property type="component" value="Unassembled WGS sequence"/>
</dbReference>
<feature type="region of interest" description="Disordered" evidence="1">
    <location>
        <begin position="18"/>
        <end position="72"/>
    </location>
</feature>
<sequence>MPGCNGIFVKQRSVDGCSPSPLHHRRPRLTHPSLGPWGSTITAKRTTDGRRLQTSCPPEIGNRKRRRRDGGGLICSNESFSRLRFMMIPTETVDQRRIC</sequence>
<organism evidence="2 3">
    <name type="scientific">Striga asiatica</name>
    <name type="common">Asiatic witchweed</name>
    <name type="synonym">Buchnera asiatica</name>
    <dbReference type="NCBI Taxonomy" id="4170"/>
    <lineage>
        <taxon>Eukaryota</taxon>
        <taxon>Viridiplantae</taxon>
        <taxon>Streptophyta</taxon>
        <taxon>Embryophyta</taxon>
        <taxon>Tracheophyta</taxon>
        <taxon>Spermatophyta</taxon>
        <taxon>Magnoliopsida</taxon>
        <taxon>eudicotyledons</taxon>
        <taxon>Gunneridae</taxon>
        <taxon>Pentapetalae</taxon>
        <taxon>asterids</taxon>
        <taxon>lamiids</taxon>
        <taxon>Lamiales</taxon>
        <taxon>Orobanchaceae</taxon>
        <taxon>Buchnereae</taxon>
        <taxon>Striga</taxon>
    </lineage>
</organism>
<accession>A0A5A7Q3V0</accession>